<evidence type="ECO:0000313" key="2">
    <source>
        <dbReference type="Proteomes" id="UP000241675"/>
    </source>
</evidence>
<reference evidence="2" key="1">
    <citation type="submission" date="2017-10" db="EMBL/GenBank/DDBJ databases">
        <authorList>
            <person name="Peters D.L."/>
        </authorList>
    </citation>
    <scope>NUCLEOTIDE SEQUENCE [LARGE SCALE GENOMIC DNA]</scope>
</reference>
<evidence type="ECO:0000313" key="1">
    <source>
        <dbReference type="EMBL" id="ATS92383.1"/>
    </source>
</evidence>
<organism evidence="1 2">
    <name type="scientific">Stenotrophomonas phage vB_SmaS_DLP_5</name>
    <dbReference type="NCBI Taxonomy" id="2044561"/>
    <lineage>
        <taxon>Viruses</taxon>
        <taxon>Duplodnaviria</taxon>
        <taxon>Heunggongvirae</taxon>
        <taxon>Uroviricota</taxon>
        <taxon>Caudoviricetes</taxon>
        <taxon>Delepquintavirus</taxon>
        <taxon>Delepquintavirus DLP5</taxon>
    </lineage>
</organism>
<dbReference type="Proteomes" id="UP000241675">
    <property type="component" value="Segment"/>
</dbReference>
<keyword evidence="2" id="KW-1185">Reference proteome</keyword>
<name>A0A2D2W2N0_9CAUD</name>
<accession>A0A2D2W2N0</accession>
<proteinExistence type="predicted"/>
<reference evidence="1 2" key="2">
    <citation type="submission" date="2017-11" db="EMBL/GenBank/DDBJ databases">
        <title>Lysogenic conversion of Stenotrophomonas maltophilia by temperate phage DLP4.</title>
        <authorList>
            <person name="Dennis J."/>
            <person name="Stothard P."/>
        </authorList>
    </citation>
    <scope>NUCLEOTIDE SEQUENCE [LARGE SCALE GENOMIC DNA]</scope>
</reference>
<dbReference type="EMBL" id="MG189906">
    <property type="protein sequence ID" value="ATS92383.1"/>
    <property type="molecule type" value="Genomic_DNA"/>
</dbReference>
<sequence length="89" mass="9420">MMQLFNQTAAANVQFSGGTQTTLAAGGLGAAEKVEILIHDGQAYVPLIDFESGEPVTLTQAKPHRVIYGVGLYRAKKEATAAAVSCVYY</sequence>
<protein>
    <submittedName>
        <fullName evidence="1">Uncharacterized protein</fullName>
    </submittedName>
</protein>
<gene>
    <name evidence="1" type="ORF">DLP05_008</name>
</gene>